<keyword evidence="5" id="KW-0350">Heme biosynthesis</keyword>
<dbReference type="NCBIfam" id="TIGR00562">
    <property type="entry name" value="proto_IX_ox"/>
    <property type="match status" value="1"/>
</dbReference>
<dbReference type="GO" id="GO:0004729">
    <property type="term" value="F:oxygen-dependent protoporphyrinogen oxidase activity"/>
    <property type="evidence" value="ECO:0007669"/>
    <property type="project" value="UniProtKB-EC"/>
</dbReference>
<dbReference type="AlphaFoldDB" id="A0A5D5AJ54"/>
<dbReference type="GO" id="GO:0006783">
    <property type="term" value="P:heme biosynthetic process"/>
    <property type="evidence" value="ECO:0007669"/>
    <property type="project" value="UniProtKB-KW"/>
</dbReference>
<comment type="cofactor">
    <cofactor evidence="1">
        <name>FAD</name>
        <dbReference type="ChEBI" id="CHEBI:57692"/>
    </cofactor>
</comment>
<evidence type="ECO:0000256" key="3">
    <source>
        <dbReference type="ARBA" id="ARBA00022827"/>
    </source>
</evidence>
<feature type="domain" description="Amine oxidase" evidence="7">
    <location>
        <begin position="10"/>
        <end position="419"/>
    </location>
</feature>
<dbReference type="SUPFAM" id="SSF54373">
    <property type="entry name" value="FAD-linked reductases, C-terminal domain"/>
    <property type="match status" value="1"/>
</dbReference>
<dbReference type="EC" id="1.3.3.4" evidence="8"/>
<reference evidence="8 9" key="1">
    <citation type="submission" date="2019-08" db="EMBL/GenBank/DDBJ databases">
        <title>Archaea genome.</title>
        <authorList>
            <person name="Kajale S."/>
            <person name="Shouche Y."/>
            <person name="Deshpande N."/>
            <person name="Sharma A."/>
        </authorList>
    </citation>
    <scope>NUCLEOTIDE SEQUENCE [LARGE SCALE GENOMIC DNA]</scope>
    <source>
        <strain evidence="8 9">ESP3B_9</strain>
    </source>
</reference>
<dbReference type="EMBL" id="VTAW01000024">
    <property type="protein sequence ID" value="TYT61055.1"/>
    <property type="molecule type" value="Genomic_DNA"/>
</dbReference>
<keyword evidence="2" id="KW-0285">Flavoprotein</keyword>
<sequence length="424" mass="46439">MTVGVVGAGISGLTVVHELENRGADVLAYEARDEPGGVMRSRHVDGRVVELGPQRLRLTPGIDSLIDDLGLRDQLRFGDDDQPLYLYYDGELRVVPLSVREALTTNLLSLRGKLRILKEPFTDPARPGETVDEFLVRKFGPQAARRFFGPLYSGLYGTETQEMPMQYSLGRVLEKRGIDGSILLWIVRKLLSGSETPPVCTFDDGLGELPRRLYEAHADSIALETPVTQIRNCEHEEGFELVTENDAAVVDDVVLTTPAGTSADLLESVDSGLAATLDRFNYNPIAIVFLESAFDREGIGTLVPSTEPSQISGLTWNASFLDRDRVFTCYIDPGRYPDLIDASDDELAAVATTEFERITGADATPLDVHVWTPGMPAYDRSWTAMDDLELPDGIHLCANYVGRAGIPGRIRNGTRLADTLAGGK</sequence>
<comment type="caution">
    <text evidence="8">The sequence shown here is derived from an EMBL/GenBank/DDBJ whole genome shotgun (WGS) entry which is preliminary data.</text>
</comment>
<proteinExistence type="predicted"/>
<evidence type="ECO:0000256" key="4">
    <source>
        <dbReference type="ARBA" id="ARBA00023002"/>
    </source>
</evidence>
<organism evidence="8 9">
    <name type="scientific">Natrialba swarupiae</name>
    <dbReference type="NCBI Taxonomy" id="2448032"/>
    <lineage>
        <taxon>Archaea</taxon>
        <taxon>Methanobacteriati</taxon>
        <taxon>Methanobacteriota</taxon>
        <taxon>Stenosarchaea group</taxon>
        <taxon>Halobacteria</taxon>
        <taxon>Halobacteriales</taxon>
        <taxon>Natrialbaceae</taxon>
        <taxon>Natrialba</taxon>
    </lineage>
</organism>
<dbReference type="Gene3D" id="1.10.3110.10">
    <property type="entry name" value="protoporphyrinogen ix oxidase, domain 3"/>
    <property type="match status" value="1"/>
</dbReference>
<dbReference type="InterPro" id="IPR002937">
    <property type="entry name" value="Amino_oxidase"/>
</dbReference>
<comment type="pathway">
    <text evidence="6">Porphyrin-containing compound metabolism.</text>
</comment>
<evidence type="ECO:0000256" key="2">
    <source>
        <dbReference type="ARBA" id="ARBA00022630"/>
    </source>
</evidence>
<dbReference type="InterPro" id="IPR036188">
    <property type="entry name" value="FAD/NAD-bd_sf"/>
</dbReference>
<dbReference type="PANTHER" id="PTHR42923:SF3">
    <property type="entry name" value="PROTOPORPHYRINOGEN OXIDASE"/>
    <property type="match status" value="1"/>
</dbReference>
<accession>A0A5D5AJ54</accession>
<keyword evidence="3" id="KW-0274">FAD</keyword>
<keyword evidence="4 8" id="KW-0560">Oxidoreductase</keyword>
<dbReference type="Pfam" id="PF01593">
    <property type="entry name" value="Amino_oxidase"/>
    <property type="match status" value="1"/>
</dbReference>
<dbReference type="RefSeq" id="WP_149082475.1">
    <property type="nucleotide sequence ID" value="NZ_VTAW01000024.1"/>
</dbReference>
<protein>
    <submittedName>
        <fullName evidence="8">Protoporphyrinogen oxidase</fullName>
        <ecNumber evidence="8">1.3.3.4</ecNumber>
    </submittedName>
</protein>
<name>A0A5D5AJ54_9EURY</name>
<dbReference type="Proteomes" id="UP000324104">
    <property type="component" value="Unassembled WGS sequence"/>
</dbReference>
<evidence type="ECO:0000313" key="8">
    <source>
        <dbReference type="EMBL" id="TYT61055.1"/>
    </source>
</evidence>
<dbReference type="PANTHER" id="PTHR42923">
    <property type="entry name" value="PROTOPORPHYRINOGEN OXIDASE"/>
    <property type="match status" value="1"/>
</dbReference>
<dbReference type="Gene3D" id="3.50.50.60">
    <property type="entry name" value="FAD/NAD(P)-binding domain"/>
    <property type="match status" value="1"/>
</dbReference>
<dbReference type="InterPro" id="IPR004572">
    <property type="entry name" value="Protoporphyrinogen_oxidase"/>
</dbReference>
<evidence type="ECO:0000256" key="1">
    <source>
        <dbReference type="ARBA" id="ARBA00001974"/>
    </source>
</evidence>
<keyword evidence="9" id="KW-1185">Reference proteome</keyword>
<evidence type="ECO:0000256" key="5">
    <source>
        <dbReference type="ARBA" id="ARBA00023133"/>
    </source>
</evidence>
<dbReference type="InterPro" id="IPR050464">
    <property type="entry name" value="Zeta_carotene_desat/Oxidored"/>
</dbReference>
<gene>
    <name evidence="8" type="primary">hemG</name>
    <name evidence="8" type="ORF">FYC77_15845</name>
</gene>
<evidence type="ECO:0000259" key="7">
    <source>
        <dbReference type="Pfam" id="PF01593"/>
    </source>
</evidence>
<dbReference type="SUPFAM" id="SSF51905">
    <property type="entry name" value="FAD/NAD(P)-binding domain"/>
    <property type="match status" value="1"/>
</dbReference>
<evidence type="ECO:0000313" key="9">
    <source>
        <dbReference type="Proteomes" id="UP000324104"/>
    </source>
</evidence>
<dbReference type="Gene3D" id="3.90.660.20">
    <property type="entry name" value="Protoporphyrinogen oxidase, mitochondrial, domain 2"/>
    <property type="match status" value="1"/>
</dbReference>
<evidence type="ECO:0000256" key="6">
    <source>
        <dbReference type="ARBA" id="ARBA00023444"/>
    </source>
</evidence>